<evidence type="ECO:0000313" key="2">
    <source>
        <dbReference type="EMBL" id="ETS88035.1"/>
    </source>
</evidence>
<evidence type="ECO:0000313" key="3">
    <source>
        <dbReference type="Proteomes" id="UP000030651"/>
    </source>
</evidence>
<dbReference type="HOGENOM" id="CLU_1300086_0_0_1"/>
<dbReference type="RefSeq" id="XP_007828635.1">
    <property type="nucleotide sequence ID" value="XM_007830444.1"/>
</dbReference>
<dbReference type="OrthoDB" id="5409186at2759"/>
<dbReference type="GeneID" id="19266876"/>
<feature type="signal peptide" evidence="1">
    <location>
        <begin position="1"/>
        <end position="17"/>
    </location>
</feature>
<dbReference type="KEGG" id="pfy:PFICI_01863"/>
<protein>
    <recommendedName>
        <fullName evidence="4">Granulins domain-containing protein</fullName>
    </recommendedName>
</protein>
<keyword evidence="3" id="KW-1185">Reference proteome</keyword>
<dbReference type="Proteomes" id="UP000030651">
    <property type="component" value="Unassembled WGS sequence"/>
</dbReference>
<organism evidence="2 3">
    <name type="scientific">Pestalotiopsis fici (strain W106-1 / CGMCC3.15140)</name>
    <dbReference type="NCBI Taxonomy" id="1229662"/>
    <lineage>
        <taxon>Eukaryota</taxon>
        <taxon>Fungi</taxon>
        <taxon>Dikarya</taxon>
        <taxon>Ascomycota</taxon>
        <taxon>Pezizomycotina</taxon>
        <taxon>Sordariomycetes</taxon>
        <taxon>Xylariomycetidae</taxon>
        <taxon>Amphisphaeriales</taxon>
        <taxon>Sporocadaceae</taxon>
        <taxon>Pestalotiopsis</taxon>
    </lineage>
</organism>
<dbReference type="AlphaFoldDB" id="W3XPZ3"/>
<name>W3XPZ3_PESFW</name>
<keyword evidence="1" id="KW-0732">Signal</keyword>
<evidence type="ECO:0008006" key="4">
    <source>
        <dbReference type="Google" id="ProtNLM"/>
    </source>
</evidence>
<feature type="chain" id="PRO_5004836071" description="Granulins domain-containing protein" evidence="1">
    <location>
        <begin position="18"/>
        <end position="212"/>
    </location>
</feature>
<sequence>MHCTAILLLTFALTVLAVNKSESYAPISAVSLPRRQLMTCNQTYGQRFESCGGPESTFCYNAGAGQSCCPDKGYCEAGTYCAPVAGYCCDENEDLPTCARIAGFTLPASLAAAASATAMSTDEGNMTIALSTPTTGATLFQSSTTTALANTSQQTATLSLPPVDSDPFVQLVTTDCVSTQSTVAGFGTTSVANQAANSTGNVTPLGGKSSSE</sequence>
<gene>
    <name evidence="2" type="ORF">PFICI_01863</name>
</gene>
<proteinExistence type="predicted"/>
<reference evidence="3" key="1">
    <citation type="journal article" date="2015" name="BMC Genomics">
        <title>Genomic and transcriptomic analysis of the endophytic fungus Pestalotiopsis fici reveals its lifestyle and high potential for synthesis of natural products.</title>
        <authorList>
            <person name="Wang X."/>
            <person name="Zhang X."/>
            <person name="Liu L."/>
            <person name="Xiang M."/>
            <person name="Wang W."/>
            <person name="Sun X."/>
            <person name="Che Y."/>
            <person name="Guo L."/>
            <person name="Liu G."/>
            <person name="Guo L."/>
            <person name="Wang C."/>
            <person name="Yin W.B."/>
            <person name="Stadler M."/>
            <person name="Zhang X."/>
            <person name="Liu X."/>
        </authorList>
    </citation>
    <scope>NUCLEOTIDE SEQUENCE [LARGE SCALE GENOMIC DNA]</scope>
    <source>
        <strain evidence="3">W106-1 / CGMCC3.15140</strain>
    </source>
</reference>
<evidence type="ECO:0000256" key="1">
    <source>
        <dbReference type="SAM" id="SignalP"/>
    </source>
</evidence>
<dbReference type="eggNOG" id="ENOG502T850">
    <property type="taxonomic scope" value="Eukaryota"/>
</dbReference>
<dbReference type="EMBL" id="KI912109">
    <property type="protein sequence ID" value="ETS88035.1"/>
    <property type="molecule type" value="Genomic_DNA"/>
</dbReference>
<dbReference type="InParanoid" id="W3XPZ3"/>
<accession>W3XPZ3</accession>